<evidence type="ECO:0000313" key="1">
    <source>
        <dbReference type="EMBL" id="OIQ72801.1"/>
    </source>
</evidence>
<name>A0A1J5PMS3_9ZZZZ</name>
<dbReference type="SUPFAM" id="SSF74650">
    <property type="entry name" value="Galactose mutarotase-like"/>
    <property type="match status" value="1"/>
</dbReference>
<dbReference type="EMBL" id="MLJW01003124">
    <property type="protein sequence ID" value="OIQ72801.1"/>
    <property type="molecule type" value="Genomic_DNA"/>
</dbReference>
<gene>
    <name evidence="1" type="ORF">GALL_455710</name>
</gene>
<dbReference type="GO" id="GO:0016853">
    <property type="term" value="F:isomerase activity"/>
    <property type="evidence" value="ECO:0007669"/>
    <property type="project" value="InterPro"/>
</dbReference>
<dbReference type="InterPro" id="IPR011013">
    <property type="entry name" value="Gal_mutarotase_sf_dom"/>
</dbReference>
<dbReference type="GO" id="GO:0030246">
    <property type="term" value="F:carbohydrate binding"/>
    <property type="evidence" value="ECO:0007669"/>
    <property type="project" value="InterPro"/>
</dbReference>
<comment type="caution">
    <text evidence="1">The sequence shown here is derived from an EMBL/GenBank/DDBJ whole genome shotgun (WGS) entry which is preliminary data.</text>
</comment>
<accession>A0A1J5PMS3</accession>
<reference evidence="1" key="1">
    <citation type="submission" date="2016-10" db="EMBL/GenBank/DDBJ databases">
        <title>Sequence of Gallionella enrichment culture.</title>
        <authorList>
            <person name="Poehlein A."/>
            <person name="Muehling M."/>
            <person name="Daniel R."/>
        </authorList>
    </citation>
    <scope>NUCLEOTIDE SEQUENCE</scope>
</reference>
<dbReference type="InterPro" id="IPR008183">
    <property type="entry name" value="Aldose_1/G6P_1-epimerase"/>
</dbReference>
<dbReference type="GO" id="GO:0005975">
    <property type="term" value="P:carbohydrate metabolic process"/>
    <property type="evidence" value="ECO:0007669"/>
    <property type="project" value="InterPro"/>
</dbReference>
<dbReference type="Gene3D" id="2.70.98.10">
    <property type="match status" value="1"/>
</dbReference>
<sequence length="194" mass="21536">MTLDSQSFDSNPYVYQALQRFVLIEGGMDQTLTVTHTGARPLPYGLGQHPFFLRSSGTRLTASVQGVWLSGKDPLPTAHTAEFPEGWDPRRSMDVNGTLIDNVYTGWSGEACISWPEHRLALTMRVPDIQIRGQHDGLCLLYRPPVGPAFCFEPVTHPIDAFHMPGIAGLRVLCPGESLTLKLEWRFAQTLSTI</sequence>
<proteinExistence type="predicted"/>
<dbReference type="InterPro" id="IPR014718">
    <property type="entry name" value="GH-type_carb-bd"/>
</dbReference>
<dbReference type="AlphaFoldDB" id="A0A1J5PMS3"/>
<protein>
    <submittedName>
        <fullName evidence="1">Aldose 1-epimerase</fullName>
    </submittedName>
</protein>
<dbReference type="Pfam" id="PF01263">
    <property type="entry name" value="Aldose_epim"/>
    <property type="match status" value="1"/>
</dbReference>
<organism evidence="1">
    <name type="scientific">mine drainage metagenome</name>
    <dbReference type="NCBI Taxonomy" id="410659"/>
    <lineage>
        <taxon>unclassified sequences</taxon>
        <taxon>metagenomes</taxon>
        <taxon>ecological metagenomes</taxon>
    </lineage>
</organism>